<organism evidence="8 9">
    <name type="scientific">Romanomermis culicivorax</name>
    <name type="common">Nematode worm</name>
    <dbReference type="NCBI Taxonomy" id="13658"/>
    <lineage>
        <taxon>Eukaryota</taxon>
        <taxon>Metazoa</taxon>
        <taxon>Ecdysozoa</taxon>
        <taxon>Nematoda</taxon>
        <taxon>Enoplea</taxon>
        <taxon>Dorylaimia</taxon>
        <taxon>Mermithida</taxon>
        <taxon>Mermithoidea</taxon>
        <taxon>Mermithidae</taxon>
        <taxon>Romanomermis</taxon>
    </lineage>
</organism>
<evidence type="ECO:0000256" key="3">
    <source>
        <dbReference type="ARBA" id="ARBA00022574"/>
    </source>
</evidence>
<accession>A0A915HZD7</accession>
<feature type="repeat" description="WD" evidence="6">
    <location>
        <begin position="249"/>
        <end position="290"/>
    </location>
</feature>
<dbReference type="Proteomes" id="UP000887565">
    <property type="component" value="Unplaced"/>
</dbReference>
<keyword evidence="8" id="KW-1185">Reference proteome</keyword>
<dbReference type="Pfam" id="PF00400">
    <property type="entry name" value="WD40"/>
    <property type="match status" value="1"/>
</dbReference>
<dbReference type="InterPro" id="IPR019775">
    <property type="entry name" value="WD40_repeat_CS"/>
</dbReference>
<proteinExistence type="predicted"/>
<keyword evidence="2" id="KW-0698">rRNA processing</keyword>
<dbReference type="WBParaSite" id="nRc.2.0.1.t07250-RA">
    <property type="protein sequence ID" value="nRc.2.0.1.t07250-RA"/>
    <property type="gene ID" value="nRc.2.0.1.g07250"/>
</dbReference>
<evidence type="ECO:0000313" key="9">
    <source>
        <dbReference type="WBParaSite" id="nRc.2.0.1.t07250-RA"/>
    </source>
</evidence>
<dbReference type="Pfam" id="PF08149">
    <property type="entry name" value="BING4CT"/>
    <property type="match status" value="1"/>
</dbReference>
<evidence type="ECO:0000256" key="5">
    <source>
        <dbReference type="ARBA" id="ARBA00023242"/>
    </source>
</evidence>
<sequence length="511" mass="58243">MKRNFTEREEKIKVEGVLTNFQQRKIHKRRQKFDFVSEHSKKASLLLPEDAGTIQAEENESTCAITQKDICQSVDIASSSKHFSLDLKQFGPYRIDYSKNGRFLLLGGKMGHVAALDWLTKDLLCEMNVMESVRDVKWLHNQLMYAVAQKRFTFLYDSHGTELHCLKMLNDVLCLDFLPYHFLLAASSSKSFLHWLDVSMGKLVASFPTKGGPLKVMRQNPANAILHCGQSLGIVSLWSPNVKEPLAKMICHQGPVQSLDVESTGTYMATSGSDKMIKIWDLRNFKSLFEYKVTKSAQNVAFSQRKHLACNVSSDIYIFQDICRTQQHGPYLRHNLNEVTTDLQFCPYEDVLGVGHKSGFASLLVPGSGEPNIDVYEANPYQSKTQRREAEVRGLLDKIQPEMITLHSDLIAHVDKNVAEKALKEKLDLLYKKKVSNREIHLKHKAKGKSASSNVQKRKLLVRSAKQKELLNNQKSVRKELTEAGVLDVEKKQKGRKFESVLDRFLPKERY</sequence>
<dbReference type="InterPro" id="IPR001680">
    <property type="entry name" value="WD40_rpt"/>
</dbReference>
<evidence type="ECO:0000256" key="1">
    <source>
        <dbReference type="ARBA" id="ARBA00004604"/>
    </source>
</evidence>
<dbReference type="SMART" id="SM01033">
    <property type="entry name" value="BING4CT"/>
    <property type="match status" value="1"/>
</dbReference>
<dbReference type="GO" id="GO:0000462">
    <property type="term" value="P:maturation of SSU-rRNA from tricistronic rRNA transcript (SSU-rRNA, 5.8S rRNA, LSU-rRNA)"/>
    <property type="evidence" value="ECO:0007669"/>
    <property type="project" value="TreeGrafter"/>
</dbReference>
<evidence type="ECO:0000313" key="8">
    <source>
        <dbReference type="Proteomes" id="UP000887565"/>
    </source>
</evidence>
<dbReference type="AlphaFoldDB" id="A0A915HZD7"/>
<evidence type="ECO:0000259" key="7">
    <source>
        <dbReference type="SMART" id="SM01033"/>
    </source>
</evidence>
<dbReference type="PANTHER" id="PTHR14085:SF3">
    <property type="entry name" value="WD REPEAT-CONTAINING PROTEIN 46"/>
    <property type="match status" value="1"/>
</dbReference>
<reference evidence="9" key="1">
    <citation type="submission" date="2022-11" db="UniProtKB">
        <authorList>
            <consortium name="WormBaseParasite"/>
        </authorList>
    </citation>
    <scope>IDENTIFICATION</scope>
</reference>
<dbReference type="PANTHER" id="PTHR14085">
    <property type="entry name" value="WD-REPEAT PROTEIN BING4"/>
    <property type="match status" value="1"/>
</dbReference>
<keyword evidence="3 6" id="KW-0853">WD repeat</keyword>
<dbReference type="PROSITE" id="PS50294">
    <property type="entry name" value="WD_REPEATS_REGION"/>
    <property type="match status" value="1"/>
</dbReference>
<name>A0A915HZD7_ROMCU</name>
<dbReference type="InterPro" id="IPR015943">
    <property type="entry name" value="WD40/YVTN_repeat-like_dom_sf"/>
</dbReference>
<evidence type="ECO:0000256" key="4">
    <source>
        <dbReference type="ARBA" id="ARBA00022737"/>
    </source>
</evidence>
<comment type="subcellular location">
    <subcellularLocation>
        <location evidence="1">Nucleus</location>
        <location evidence="1">Nucleolus</location>
    </subcellularLocation>
</comment>
<dbReference type="InterPro" id="IPR012952">
    <property type="entry name" value="BING4_C_dom"/>
</dbReference>
<evidence type="ECO:0000256" key="2">
    <source>
        <dbReference type="ARBA" id="ARBA00022552"/>
    </source>
</evidence>
<dbReference type="InterPro" id="IPR036322">
    <property type="entry name" value="WD40_repeat_dom_sf"/>
</dbReference>
<keyword evidence="4" id="KW-0677">Repeat</keyword>
<protein>
    <submittedName>
        <fullName evidence="9">BING4 C-terminal domain-containing protein</fullName>
    </submittedName>
</protein>
<evidence type="ECO:0000256" key="6">
    <source>
        <dbReference type="PROSITE-ProRule" id="PRU00221"/>
    </source>
</evidence>
<feature type="domain" description="BING4 C-terminal" evidence="7">
    <location>
        <begin position="330"/>
        <end position="408"/>
    </location>
</feature>
<dbReference type="InterPro" id="IPR040315">
    <property type="entry name" value="WDR46/Utp7"/>
</dbReference>
<dbReference type="FunFam" id="2.130.10.10:FF:000378">
    <property type="entry name" value="U3 small nucleolar RNA-associated protein 7"/>
    <property type="match status" value="1"/>
</dbReference>
<dbReference type="GO" id="GO:0032040">
    <property type="term" value="C:small-subunit processome"/>
    <property type="evidence" value="ECO:0007669"/>
    <property type="project" value="TreeGrafter"/>
</dbReference>
<dbReference type="OMA" id="GPYHIDY"/>
<dbReference type="SUPFAM" id="SSF50978">
    <property type="entry name" value="WD40 repeat-like"/>
    <property type="match status" value="1"/>
</dbReference>
<dbReference type="PROSITE" id="PS50082">
    <property type="entry name" value="WD_REPEATS_2"/>
    <property type="match status" value="1"/>
</dbReference>
<dbReference type="SMART" id="SM00320">
    <property type="entry name" value="WD40"/>
    <property type="match status" value="3"/>
</dbReference>
<dbReference type="GO" id="GO:0030686">
    <property type="term" value="C:90S preribosome"/>
    <property type="evidence" value="ECO:0007669"/>
    <property type="project" value="TreeGrafter"/>
</dbReference>
<dbReference type="PROSITE" id="PS00678">
    <property type="entry name" value="WD_REPEATS_1"/>
    <property type="match status" value="1"/>
</dbReference>
<dbReference type="Gene3D" id="2.130.10.10">
    <property type="entry name" value="YVTN repeat-like/Quinoprotein amine dehydrogenase"/>
    <property type="match status" value="1"/>
</dbReference>
<keyword evidence="5" id="KW-0539">Nucleus</keyword>